<protein>
    <recommendedName>
        <fullName evidence="2">Histidine kinase/HSP90-like ATPase domain-containing protein</fullName>
    </recommendedName>
</protein>
<keyword evidence="1" id="KW-0472">Membrane</keyword>
<sequence>MEHAYVGELKSIYDINRLFYPYSGLHEHRKKEIVMNLSGLTFVAPIGAIALLLVIDEMTRKHCFMVKPPFLKEKIISYMDRIDFFKHCDPIVIEQFKEQYDLDKLASRHRNDARKVLMEINPIECEDDVYTIFESSLNILRSHGMKNRDANKIANIVSELATNILDHSEGIGYGAIQYYPIHNKVLIAIADNGIGIINSLRNYVAEMKNLSDKQVVESAFVKGVSSKNTAIDERGLGLNDVREKAFLDTKGASFILRTHRGVYEMNDRTTKEKHTGFYFPGTYI</sequence>
<dbReference type="Pfam" id="PF02518">
    <property type="entry name" value="HATPase_c"/>
    <property type="match status" value="1"/>
</dbReference>
<dbReference type="Proteomes" id="UP000195160">
    <property type="component" value="Unassembled WGS sequence"/>
</dbReference>
<feature type="domain" description="Histidine kinase/HSP90-like ATPase" evidence="2">
    <location>
        <begin position="149"/>
        <end position="243"/>
    </location>
</feature>
<dbReference type="AlphaFoldDB" id="A0A9X6MNB2"/>
<reference evidence="3 4" key="1">
    <citation type="submission" date="2016-10" db="EMBL/GenBank/DDBJ databases">
        <title>Comparative genomics of Bacillus thuringiensis reveals a path to pathogens against multiple invertebrate hosts.</title>
        <authorList>
            <person name="Zheng J."/>
            <person name="Gao Q."/>
            <person name="Liu H."/>
            <person name="Peng D."/>
            <person name="Ruan L."/>
            <person name="Sun M."/>
        </authorList>
    </citation>
    <scope>NUCLEOTIDE SEQUENCE [LARGE SCALE GENOMIC DNA]</scope>
    <source>
        <strain evidence="3">T30001</strain>
    </source>
</reference>
<dbReference type="InterPro" id="IPR003594">
    <property type="entry name" value="HATPase_dom"/>
</dbReference>
<comment type="caution">
    <text evidence="3">The sequence shown here is derived from an EMBL/GenBank/DDBJ whole genome shotgun (WGS) entry which is preliminary data.</text>
</comment>
<dbReference type="Gene3D" id="3.30.565.10">
    <property type="entry name" value="Histidine kinase-like ATPase, C-terminal domain"/>
    <property type="match status" value="1"/>
</dbReference>
<keyword evidence="1" id="KW-0812">Transmembrane</keyword>
<evidence type="ECO:0000259" key="2">
    <source>
        <dbReference type="Pfam" id="PF02518"/>
    </source>
</evidence>
<proteinExistence type="predicted"/>
<dbReference type="SUPFAM" id="SSF55874">
    <property type="entry name" value="ATPase domain of HSP90 chaperone/DNA topoisomerase II/histidine kinase"/>
    <property type="match status" value="1"/>
</dbReference>
<accession>A0A9X6MNB2</accession>
<organism evidence="3 4">
    <name type="scientific">Bacillus thuringiensis subsp. medellin</name>
    <dbReference type="NCBI Taxonomy" id="79672"/>
    <lineage>
        <taxon>Bacteria</taxon>
        <taxon>Bacillati</taxon>
        <taxon>Bacillota</taxon>
        <taxon>Bacilli</taxon>
        <taxon>Bacillales</taxon>
        <taxon>Bacillaceae</taxon>
        <taxon>Bacillus</taxon>
        <taxon>Bacillus cereus group</taxon>
    </lineage>
</organism>
<dbReference type="EMBL" id="MOOV01000282">
    <property type="protein sequence ID" value="OUB84496.1"/>
    <property type="molecule type" value="Genomic_DNA"/>
</dbReference>
<evidence type="ECO:0000313" key="4">
    <source>
        <dbReference type="Proteomes" id="UP000195160"/>
    </source>
</evidence>
<evidence type="ECO:0000313" key="3">
    <source>
        <dbReference type="EMBL" id="OUB84496.1"/>
    </source>
</evidence>
<gene>
    <name evidence="3" type="ORF">BK784_35545</name>
</gene>
<keyword evidence="1" id="KW-1133">Transmembrane helix</keyword>
<dbReference type="RefSeq" id="WP_088070992.1">
    <property type="nucleotide sequence ID" value="NZ_MOOV01000282.1"/>
</dbReference>
<dbReference type="InterPro" id="IPR036890">
    <property type="entry name" value="HATPase_C_sf"/>
</dbReference>
<feature type="transmembrane region" description="Helical" evidence="1">
    <location>
        <begin position="33"/>
        <end position="55"/>
    </location>
</feature>
<name>A0A9X6MNB2_BACTV</name>
<evidence type="ECO:0000256" key="1">
    <source>
        <dbReference type="SAM" id="Phobius"/>
    </source>
</evidence>